<evidence type="ECO:0000313" key="15">
    <source>
        <dbReference type="EMBL" id="SLM29690.1"/>
    </source>
</evidence>
<dbReference type="STRING" id="1246637.MTBBW1_1940017"/>
<evidence type="ECO:0000256" key="11">
    <source>
        <dbReference type="RuleBase" id="RU003357"/>
    </source>
</evidence>
<dbReference type="Pfam" id="PF07715">
    <property type="entry name" value="Plug"/>
    <property type="match status" value="1"/>
</dbReference>
<evidence type="ECO:0000256" key="1">
    <source>
        <dbReference type="ARBA" id="ARBA00004571"/>
    </source>
</evidence>
<dbReference type="GO" id="GO:0009279">
    <property type="term" value="C:cell outer membrane"/>
    <property type="evidence" value="ECO:0007669"/>
    <property type="project" value="UniProtKB-SubCell"/>
</dbReference>
<evidence type="ECO:0000256" key="2">
    <source>
        <dbReference type="ARBA" id="ARBA00022448"/>
    </source>
</evidence>
<evidence type="ECO:0000256" key="3">
    <source>
        <dbReference type="ARBA" id="ARBA00022452"/>
    </source>
</evidence>
<keyword evidence="5 12" id="KW-0732">Signal</keyword>
<dbReference type="Proteomes" id="UP000191931">
    <property type="component" value="Unassembled WGS sequence"/>
</dbReference>
<evidence type="ECO:0000313" key="16">
    <source>
        <dbReference type="Proteomes" id="UP000191931"/>
    </source>
</evidence>
<evidence type="ECO:0000256" key="7">
    <source>
        <dbReference type="ARBA" id="ARBA00023136"/>
    </source>
</evidence>
<dbReference type="EMBL" id="FWEV01000106">
    <property type="protein sequence ID" value="SLM29690.1"/>
    <property type="molecule type" value="Genomic_DNA"/>
</dbReference>
<keyword evidence="9 10" id="KW-0998">Cell outer membrane</keyword>
<evidence type="ECO:0000259" key="13">
    <source>
        <dbReference type="Pfam" id="PF00593"/>
    </source>
</evidence>
<keyword evidence="2 10" id="KW-0813">Transport</keyword>
<gene>
    <name evidence="15" type="ORF">MTBBW1_1940017</name>
</gene>
<dbReference type="SUPFAM" id="SSF56935">
    <property type="entry name" value="Porins"/>
    <property type="match status" value="1"/>
</dbReference>
<feature type="chain" id="PRO_5012461450" evidence="12">
    <location>
        <begin position="22"/>
        <end position="608"/>
    </location>
</feature>
<dbReference type="InterPro" id="IPR037066">
    <property type="entry name" value="Plug_dom_sf"/>
</dbReference>
<feature type="domain" description="TonB-dependent receptor plug" evidence="14">
    <location>
        <begin position="47"/>
        <end position="151"/>
    </location>
</feature>
<evidence type="ECO:0000256" key="12">
    <source>
        <dbReference type="SAM" id="SignalP"/>
    </source>
</evidence>
<reference evidence="15 16" key="1">
    <citation type="submission" date="2017-03" db="EMBL/GenBank/DDBJ databases">
        <authorList>
            <person name="Afonso C.L."/>
            <person name="Miller P.J."/>
            <person name="Scott M.A."/>
            <person name="Spackman E."/>
            <person name="Goraichik I."/>
            <person name="Dimitrov K.M."/>
            <person name="Suarez D.L."/>
            <person name="Swayne D.E."/>
        </authorList>
    </citation>
    <scope>NUCLEOTIDE SEQUENCE [LARGE SCALE GENOMIC DNA]</scope>
    <source>
        <strain evidence="15">PRJEB14757</strain>
    </source>
</reference>
<evidence type="ECO:0000259" key="14">
    <source>
        <dbReference type="Pfam" id="PF07715"/>
    </source>
</evidence>
<dbReference type="InterPro" id="IPR012910">
    <property type="entry name" value="Plug_dom"/>
</dbReference>
<dbReference type="InterPro" id="IPR036942">
    <property type="entry name" value="Beta-barrel_TonB_sf"/>
</dbReference>
<evidence type="ECO:0000256" key="9">
    <source>
        <dbReference type="ARBA" id="ARBA00023237"/>
    </source>
</evidence>
<dbReference type="PANTHER" id="PTHR30069:SF29">
    <property type="entry name" value="HEMOGLOBIN AND HEMOGLOBIN-HAPTOGLOBIN-BINDING PROTEIN 1-RELATED"/>
    <property type="match status" value="1"/>
</dbReference>
<dbReference type="AlphaFoldDB" id="A0A1W1HB36"/>
<dbReference type="Pfam" id="PF00593">
    <property type="entry name" value="TonB_dep_Rec_b-barrel"/>
    <property type="match status" value="1"/>
</dbReference>
<dbReference type="GO" id="GO:0015344">
    <property type="term" value="F:siderophore uptake transmembrane transporter activity"/>
    <property type="evidence" value="ECO:0007669"/>
    <property type="project" value="TreeGrafter"/>
</dbReference>
<dbReference type="GO" id="GO:0044718">
    <property type="term" value="P:siderophore transmembrane transport"/>
    <property type="evidence" value="ECO:0007669"/>
    <property type="project" value="TreeGrafter"/>
</dbReference>
<dbReference type="Gene3D" id="2.40.170.20">
    <property type="entry name" value="TonB-dependent receptor, beta-barrel domain"/>
    <property type="match status" value="1"/>
</dbReference>
<dbReference type="InterPro" id="IPR039426">
    <property type="entry name" value="TonB-dep_rcpt-like"/>
</dbReference>
<dbReference type="OrthoDB" id="5389752at2"/>
<comment type="subcellular location">
    <subcellularLocation>
        <location evidence="1 10">Cell outer membrane</location>
        <topology evidence="1 10">Multi-pass membrane protein</topology>
    </subcellularLocation>
</comment>
<evidence type="ECO:0000256" key="6">
    <source>
        <dbReference type="ARBA" id="ARBA00023077"/>
    </source>
</evidence>
<accession>A0A1W1HB36</accession>
<keyword evidence="4 10" id="KW-0812">Transmembrane</keyword>
<keyword evidence="16" id="KW-1185">Reference proteome</keyword>
<keyword evidence="3 10" id="KW-1134">Transmembrane beta strand</keyword>
<dbReference type="PANTHER" id="PTHR30069">
    <property type="entry name" value="TONB-DEPENDENT OUTER MEMBRANE RECEPTOR"/>
    <property type="match status" value="1"/>
</dbReference>
<evidence type="ECO:0000256" key="4">
    <source>
        <dbReference type="ARBA" id="ARBA00022692"/>
    </source>
</evidence>
<dbReference type="InterPro" id="IPR000531">
    <property type="entry name" value="Beta-barrel_TonB"/>
</dbReference>
<proteinExistence type="inferred from homology"/>
<sequence>MKKIYFYGIICFFFLCLPAIGDDKASGTGALTLEEIVVTGTKSQHTLEDTPVTTYLVTKEEIEKSNAKTAGDALKWIPGVYIKSNGFARQSVNINGLPNEYTLVLIDGIRQTGRHANAVDLANIPSDMIERIEVIKGPSALLYGSDAVAGVVNVITRKVPEKRYVAGKGSYGTGDAVETQFNFGETLGKFSYTLGAGHQSSNHMGDGYEYDADNAVGNFQYQINQDNSLSLNLNIYNENSDYLDDTKFNGTIGIDTKFSETSNLKLNISEHFATRRDIRPNQSPRDWDYDNRQALLQYNQMFGDIQLVTIGAEYRQNNLESTEVGDQDENIVSSFLQDEIELFNSSLVLVIGGRIDHHDQWGTEFNPKGSLLYMINPETKVRLNAGRAFLAPQLDDLYKLHPHHHVSYWIVGNPDIEPETSVGYSIDLEHVWANSLLGRISFFRNDIDNMISSREIGTYETGESIMQSYNIDEACAQGFELEAQYAPIKSLFMSAAYTYSETEDKAVKKQIRNMPKHTGKLRLRYDNESYGYTVSSELEYIGKMYTDKALTTESDDFFLLNFKVTKTLSDHINMFAGVDNVFDEVTAPETSRYFDMGVSYTGGVSFRF</sequence>
<keyword evidence="6 11" id="KW-0798">TonB box</keyword>
<evidence type="ECO:0000256" key="10">
    <source>
        <dbReference type="PROSITE-ProRule" id="PRU01360"/>
    </source>
</evidence>
<feature type="domain" description="TonB-dependent receptor-like beta-barrel" evidence="13">
    <location>
        <begin position="200"/>
        <end position="581"/>
    </location>
</feature>
<evidence type="ECO:0000256" key="5">
    <source>
        <dbReference type="ARBA" id="ARBA00022729"/>
    </source>
</evidence>
<keyword evidence="8 15" id="KW-0675">Receptor</keyword>
<dbReference type="PROSITE" id="PS52016">
    <property type="entry name" value="TONB_DEPENDENT_REC_3"/>
    <property type="match status" value="1"/>
</dbReference>
<feature type="signal peptide" evidence="12">
    <location>
        <begin position="1"/>
        <end position="21"/>
    </location>
</feature>
<name>A0A1W1HB36_9BACT</name>
<comment type="similarity">
    <text evidence="10 11">Belongs to the TonB-dependent receptor family.</text>
</comment>
<organism evidence="15 16">
    <name type="scientific">Desulfamplus magnetovallimortis</name>
    <dbReference type="NCBI Taxonomy" id="1246637"/>
    <lineage>
        <taxon>Bacteria</taxon>
        <taxon>Pseudomonadati</taxon>
        <taxon>Thermodesulfobacteriota</taxon>
        <taxon>Desulfobacteria</taxon>
        <taxon>Desulfobacterales</taxon>
        <taxon>Desulfobacteraceae</taxon>
        <taxon>Desulfamplus</taxon>
    </lineage>
</organism>
<evidence type="ECO:0000256" key="8">
    <source>
        <dbReference type="ARBA" id="ARBA00023170"/>
    </source>
</evidence>
<dbReference type="RefSeq" id="WP_080806792.1">
    <property type="nucleotide sequence ID" value="NZ_LT828555.1"/>
</dbReference>
<protein>
    <submittedName>
        <fullName evidence="15">Putative TonB-dependent receptor</fullName>
    </submittedName>
</protein>
<keyword evidence="7 10" id="KW-0472">Membrane</keyword>
<dbReference type="CDD" id="cd01347">
    <property type="entry name" value="ligand_gated_channel"/>
    <property type="match status" value="1"/>
</dbReference>
<dbReference type="Gene3D" id="2.170.130.10">
    <property type="entry name" value="TonB-dependent receptor, plug domain"/>
    <property type="match status" value="1"/>
</dbReference>